<dbReference type="NCBIfam" id="TIGR00527">
    <property type="entry name" value="gcvH"/>
    <property type="match status" value="1"/>
</dbReference>
<name>A0A160T533_9CHLR</name>
<dbReference type="OrthoDB" id="9796712at2"/>
<dbReference type="SUPFAM" id="SSF51230">
    <property type="entry name" value="Single hybrid motif"/>
    <property type="match status" value="1"/>
</dbReference>
<reference evidence="6" key="1">
    <citation type="submission" date="2016-01" db="EMBL/GenBank/DDBJ databases">
        <authorList>
            <person name="Mcilroy J.S."/>
            <person name="Karst M S."/>
            <person name="Albertsen M."/>
        </authorList>
    </citation>
    <scope>NUCLEOTIDE SEQUENCE</scope>
    <source>
        <strain evidence="6">Cfx-K</strain>
    </source>
</reference>
<dbReference type="NCBIfam" id="NF002270">
    <property type="entry name" value="PRK01202.1"/>
    <property type="match status" value="1"/>
</dbReference>
<feature type="domain" description="Lipoyl-binding" evidence="5">
    <location>
        <begin position="24"/>
        <end position="105"/>
    </location>
</feature>
<protein>
    <recommendedName>
        <fullName evidence="3">Glycine cleavage system H protein</fullName>
    </recommendedName>
</protein>
<keyword evidence="7" id="KW-1185">Reference proteome</keyword>
<comment type="cofactor">
    <cofactor evidence="3">
        <name>(R)-lipoate</name>
        <dbReference type="ChEBI" id="CHEBI:83088"/>
    </cofactor>
    <text evidence="3">Binds 1 lipoyl cofactor covalently.</text>
</comment>
<dbReference type="GO" id="GO:0005960">
    <property type="term" value="C:glycine cleavage complex"/>
    <property type="evidence" value="ECO:0007669"/>
    <property type="project" value="InterPro"/>
</dbReference>
<dbReference type="InterPro" id="IPR000089">
    <property type="entry name" value="Biotin_lipoyl"/>
</dbReference>
<evidence type="ECO:0000256" key="3">
    <source>
        <dbReference type="HAMAP-Rule" id="MF_00272"/>
    </source>
</evidence>
<dbReference type="PROSITE" id="PS50968">
    <property type="entry name" value="BIOTINYL_LIPOYL"/>
    <property type="match status" value="1"/>
</dbReference>
<dbReference type="RefSeq" id="WP_095044270.1">
    <property type="nucleotide sequence ID" value="NZ_LN890655.1"/>
</dbReference>
<dbReference type="Proteomes" id="UP000215027">
    <property type="component" value="Chromosome I"/>
</dbReference>
<evidence type="ECO:0000259" key="5">
    <source>
        <dbReference type="PROSITE" id="PS50968"/>
    </source>
</evidence>
<organism evidence="6 7">
    <name type="scientific">Candidatus Promineifilum breve</name>
    <dbReference type="NCBI Taxonomy" id="1806508"/>
    <lineage>
        <taxon>Bacteria</taxon>
        <taxon>Bacillati</taxon>
        <taxon>Chloroflexota</taxon>
        <taxon>Ardenticatenia</taxon>
        <taxon>Candidatus Promineifilales</taxon>
        <taxon>Candidatus Promineifilaceae</taxon>
        <taxon>Candidatus Promineifilum</taxon>
    </lineage>
</organism>
<comment type="similarity">
    <text evidence="1 3">Belongs to the GcvH family.</text>
</comment>
<dbReference type="GO" id="GO:0005829">
    <property type="term" value="C:cytosol"/>
    <property type="evidence" value="ECO:0007669"/>
    <property type="project" value="TreeGrafter"/>
</dbReference>
<dbReference type="PANTHER" id="PTHR11715">
    <property type="entry name" value="GLYCINE CLEAVAGE SYSTEM H PROTEIN"/>
    <property type="match status" value="1"/>
</dbReference>
<dbReference type="GO" id="GO:0019464">
    <property type="term" value="P:glycine decarboxylation via glycine cleavage system"/>
    <property type="evidence" value="ECO:0007669"/>
    <property type="project" value="UniProtKB-UniRule"/>
</dbReference>
<evidence type="ECO:0000313" key="7">
    <source>
        <dbReference type="Proteomes" id="UP000215027"/>
    </source>
</evidence>
<accession>A0A160T533</accession>
<evidence type="ECO:0000256" key="1">
    <source>
        <dbReference type="ARBA" id="ARBA00009249"/>
    </source>
</evidence>
<gene>
    <name evidence="3 6" type="primary">gcvH</name>
    <name evidence="6" type="ORF">CFX0092_A3126</name>
</gene>
<dbReference type="InterPro" id="IPR003016">
    <property type="entry name" value="2-oxoA_DH_lipoyl-BS"/>
</dbReference>
<dbReference type="InterPro" id="IPR002930">
    <property type="entry name" value="GCV_H"/>
</dbReference>
<dbReference type="InterPro" id="IPR017453">
    <property type="entry name" value="GCV_H_sub"/>
</dbReference>
<dbReference type="Pfam" id="PF01597">
    <property type="entry name" value="GCV_H"/>
    <property type="match status" value="1"/>
</dbReference>
<evidence type="ECO:0000256" key="4">
    <source>
        <dbReference type="PIRSR" id="PIRSR617453-50"/>
    </source>
</evidence>
<dbReference type="AlphaFoldDB" id="A0A160T533"/>
<dbReference type="Gene3D" id="2.40.50.100">
    <property type="match status" value="1"/>
</dbReference>
<dbReference type="InterPro" id="IPR033753">
    <property type="entry name" value="GCV_H/Fam206"/>
</dbReference>
<comment type="function">
    <text evidence="3">The glycine cleavage system catalyzes the degradation of glycine. The H protein shuttles the methylamine group of glycine from the P protein to the T protein.</text>
</comment>
<sequence length="130" mass="14130">MSIKIMPDLRYAKTDEWVRVEGDEAVIGISDYAQDALSDIVYVELPGPGETFEAGKPFAVVESVKAASDVLMPIDGEVVAVNDAAVDSPESLNGEPYTTWLVRIAMSNPSQVDKLMDATAYEAYCATREH</sequence>
<dbReference type="GO" id="GO:0009249">
    <property type="term" value="P:protein lipoylation"/>
    <property type="evidence" value="ECO:0007669"/>
    <property type="project" value="TreeGrafter"/>
</dbReference>
<dbReference type="EMBL" id="LN890655">
    <property type="protein sequence ID" value="CUS05004.2"/>
    <property type="molecule type" value="Genomic_DNA"/>
</dbReference>
<dbReference type="HAMAP" id="MF_00272">
    <property type="entry name" value="GcvH"/>
    <property type="match status" value="1"/>
</dbReference>
<evidence type="ECO:0000313" key="6">
    <source>
        <dbReference type="EMBL" id="CUS05004.2"/>
    </source>
</evidence>
<comment type="subunit">
    <text evidence="3">The glycine cleavage system is composed of four proteins: P, T, L and H.</text>
</comment>
<evidence type="ECO:0000256" key="2">
    <source>
        <dbReference type="ARBA" id="ARBA00022823"/>
    </source>
</evidence>
<feature type="modified residue" description="N6-lipoyllysine" evidence="3 4">
    <location>
        <position position="65"/>
    </location>
</feature>
<dbReference type="PANTHER" id="PTHR11715:SF3">
    <property type="entry name" value="GLYCINE CLEAVAGE SYSTEM H PROTEIN-RELATED"/>
    <property type="match status" value="1"/>
</dbReference>
<dbReference type="KEGG" id="pbf:CFX0092_A3126"/>
<dbReference type="PROSITE" id="PS00189">
    <property type="entry name" value="LIPOYL"/>
    <property type="match status" value="1"/>
</dbReference>
<dbReference type="InterPro" id="IPR011053">
    <property type="entry name" value="Single_hybrid_motif"/>
</dbReference>
<proteinExistence type="inferred from homology"/>
<dbReference type="CDD" id="cd06848">
    <property type="entry name" value="GCS_H"/>
    <property type="match status" value="1"/>
</dbReference>
<keyword evidence="2 3" id="KW-0450">Lipoyl</keyword>